<organism evidence="1 2">
    <name type="scientific">Olea europaea subsp. europaea</name>
    <dbReference type="NCBI Taxonomy" id="158383"/>
    <lineage>
        <taxon>Eukaryota</taxon>
        <taxon>Viridiplantae</taxon>
        <taxon>Streptophyta</taxon>
        <taxon>Embryophyta</taxon>
        <taxon>Tracheophyta</taxon>
        <taxon>Spermatophyta</taxon>
        <taxon>Magnoliopsida</taxon>
        <taxon>eudicotyledons</taxon>
        <taxon>Gunneridae</taxon>
        <taxon>Pentapetalae</taxon>
        <taxon>asterids</taxon>
        <taxon>lamiids</taxon>
        <taxon>Lamiales</taxon>
        <taxon>Oleaceae</taxon>
        <taxon>Oleeae</taxon>
        <taxon>Olea</taxon>
    </lineage>
</organism>
<dbReference type="Gramene" id="OE9A049418T1">
    <property type="protein sequence ID" value="OE9A049418C1"/>
    <property type="gene ID" value="OE9A049418"/>
</dbReference>
<name>A0A8S0TNE2_OLEEU</name>
<gene>
    <name evidence="1" type="ORF">OLEA9_A049418</name>
</gene>
<accession>A0A8S0TNE2</accession>
<dbReference type="Proteomes" id="UP000594638">
    <property type="component" value="Unassembled WGS sequence"/>
</dbReference>
<evidence type="ECO:0000313" key="1">
    <source>
        <dbReference type="EMBL" id="CAA3006847.1"/>
    </source>
</evidence>
<reference evidence="1 2" key="1">
    <citation type="submission" date="2019-12" db="EMBL/GenBank/DDBJ databases">
        <authorList>
            <person name="Alioto T."/>
            <person name="Alioto T."/>
            <person name="Gomez Garrido J."/>
        </authorList>
    </citation>
    <scope>NUCLEOTIDE SEQUENCE [LARGE SCALE GENOMIC DNA]</scope>
</reference>
<comment type="caution">
    <text evidence="1">The sequence shown here is derived from an EMBL/GenBank/DDBJ whole genome shotgun (WGS) entry which is preliminary data.</text>
</comment>
<proteinExistence type="predicted"/>
<dbReference type="EMBL" id="CACTIH010007265">
    <property type="protein sequence ID" value="CAA3006847.1"/>
    <property type="molecule type" value="Genomic_DNA"/>
</dbReference>
<dbReference type="AlphaFoldDB" id="A0A8S0TNE2"/>
<sequence>MDEREAEFLEMGHDLEKEQTQWEHELEMQHQESKYQNVTKEEKKGVQWAANGVV</sequence>
<keyword evidence="2" id="KW-1185">Reference proteome</keyword>
<evidence type="ECO:0000313" key="2">
    <source>
        <dbReference type="Proteomes" id="UP000594638"/>
    </source>
</evidence>
<protein>
    <submittedName>
        <fullName evidence="1">Uncharacterized protein</fullName>
    </submittedName>
</protein>